<keyword evidence="2" id="KW-1185">Reference proteome</keyword>
<evidence type="ECO:0000313" key="3">
    <source>
        <dbReference type="WBParaSite" id="TASK_0000666401-mRNA-1"/>
    </source>
</evidence>
<dbReference type="AlphaFoldDB" id="A0A0R3W8H8"/>
<name>A0A0R3W8H8_TAEAS</name>
<proteinExistence type="predicted"/>
<protein>
    <submittedName>
        <fullName evidence="1 3">Uncharacterized protein</fullName>
    </submittedName>
</protein>
<dbReference type="EMBL" id="UYRS01018523">
    <property type="protein sequence ID" value="VDK37113.1"/>
    <property type="molecule type" value="Genomic_DNA"/>
</dbReference>
<dbReference type="Proteomes" id="UP000282613">
    <property type="component" value="Unassembled WGS sequence"/>
</dbReference>
<gene>
    <name evidence="1" type="ORF">TASK_LOCUS6665</name>
</gene>
<dbReference type="WBParaSite" id="TASK_0000666401-mRNA-1">
    <property type="protein sequence ID" value="TASK_0000666401-mRNA-1"/>
    <property type="gene ID" value="TASK_0000666401"/>
</dbReference>
<evidence type="ECO:0000313" key="2">
    <source>
        <dbReference type="Proteomes" id="UP000282613"/>
    </source>
</evidence>
<reference evidence="1 2" key="2">
    <citation type="submission" date="2018-11" db="EMBL/GenBank/DDBJ databases">
        <authorList>
            <consortium name="Pathogen Informatics"/>
        </authorList>
    </citation>
    <scope>NUCLEOTIDE SEQUENCE [LARGE SCALE GENOMIC DNA]</scope>
</reference>
<evidence type="ECO:0000313" key="1">
    <source>
        <dbReference type="EMBL" id="VDK37113.1"/>
    </source>
</evidence>
<sequence length="132" mass="13248">MVVKEAADEVCIGSQKFGFVADGEPKIDPPVFAPNPNPPAVVVAAAGKAAVEAAPNPKPVLDAPVETTGNPNENPVVDVVVAVAIDPKAPKVNPLVEVVVVDGTTEPNVKGLEVAAGFSAEKKPLATVVAAA</sequence>
<organism evidence="3">
    <name type="scientific">Taenia asiatica</name>
    <name type="common">Asian tapeworm</name>
    <dbReference type="NCBI Taxonomy" id="60517"/>
    <lineage>
        <taxon>Eukaryota</taxon>
        <taxon>Metazoa</taxon>
        <taxon>Spiralia</taxon>
        <taxon>Lophotrochozoa</taxon>
        <taxon>Platyhelminthes</taxon>
        <taxon>Cestoda</taxon>
        <taxon>Eucestoda</taxon>
        <taxon>Cyclophyllidea</taxon>
        <taxon>Taeniidae</taxon>
        <taxon>Taenia</taxon>
    </lineage>
</organism>
<reference evidence="3" key="1">
    <citation type="submission" date="2017-02" db="UniProtKB">
        <authorList>
            <consortium name="WormBaseParasite"/>
        </authorList>
    </citation>
    <scope>IDENTIFICATION</scope>
</reference>
<accession>A0A0R3W8H8</accession>